<keyword evidence="1" id="KW-1133">Transmembrane helix</keyword>
<dbReference type="AlphaFoldDB" id="A0AAV3XW78"/>
<dbReference type="EMBL" id="BLXT01000208">
    <property type="protein sequence ID" value="GFN75060.1"/>
    <property type="molecule type" value="Genomic_DNA"/>
</dbReference>
<accession>A0AAV3XW78</accession>
<feature type="transmembrane region" description="Helical" evidence="1">
    <location>
        <begin position="21"/>
        <end position="42"/>
    </location>
</feature>
<reference evidence="2 3" key="1">
    <citation type="journal article" date="2021" name="Elife">
        <title>Chloroplast acquisition without the gene transfer in kleptoplastic sea slugs, Plakobranchus ocellatus.</title>
        <authorList>
            <person name="Maeda T."/>
            <person name="Takahashi S."/>
            <person name="Yoshida T."/>
            <person name="Shimamura S."/>
            <person name="Takaki Y."/>
            <person name="Nagai Y."/>
            <person name="Toyoda A."/>
            <person name="Suzuki Y."/>
            <person name="Arimoto A."/>
            <person name="Ishii H."/>
            <person name="Satoh N."/>
            <person name="Nishiyama T."/>
            <person name="Hasebe M."/>
            <person name="Maruyama T."/>
            <person name="Minagawa J."/>
            <person name="Obokata J."/>
            <person name="Shigenobu S."/>
        </authorList>
    </citation>
    <scope>NUCLEOTIDE SEQUENCE [LARGE SCALE GENOMIC DNA]</scope>
</reference>
<keyword evidence="3" id="KW-1185">Reference proteome</keyword>
<evidence type="ECO:0000256" key="1">
    <source>
        <dbReference type="SAM" id="Phobius"/>
    </source>
</evidence>
<keyword evidence="1" id="KW-0472">Membrane</keyword>
<sequence length="239" mass="26840">MRLIRKVHTVFVLRSDQGLGCLPVPVGFTSTIIIVISFIVGYREGLVLLFRTSPQQNDLNISSPQQARVAVARLETVTEVPVADLRAGSLSTAPPKPPYKGEKESPIVLIESSWAVYLAFVLPIPRRGYNANESQKTYNLDFWPPVHNKVISNFQPLRQVRLIMSGFEPSLEVARACLRRITRELLGDDKLVRRSSEHAIDGGLKRLYEDRCRFKVQSLNSAPPTFCIPLLVSPKPPKR</sequence>
<evidence type="ECO:0000313" key="2">
    <source>
        <dbReference type="EMBL" id="GFN75060.1"/>
    </source>
</evidence>
<dbReference type="Proteomes" id="UP000735302">
    <property type="component" value="Unassembled WGS sequence"/>
</dbReference>
<comment type="caution">
    <text evidence="2">The sequence shown here is derived from an EMBL/GenBank/DDBJ whole genome shotgun (WGS) entry which is preliminary data.</text>
</comment>
<name>A0AAV3XW78_9GAST</name>
<organism evidence="2 3">
    <name type="scientific">Plakobranchus ocellatus</name>
    <dbReference type="NCBI Taxonomy" id="259542"/>
    <lineage>
        <taxon>Eukaryota</taxon>
        <taxon>Metazoa</taxon>
        <taxon>Spiralia</taxon>
        <taxon>Lophotrochozoa</taxon>
        <taxon>Mollusca</taxon>
        <taxon>Gastropoda</taxon>
        <taxon>Heterobranchia</taxon>
        <taxon>Euthyneura</taxon>
        <taxon>Panpulmonata</taxon>
        <taxon>Sacoglossa</taxon>
        <taxon>Placobranchoidea</taxon>
        <taxon>Plakobranchidae</taxon>
        <taxon>Plakobranchus</taxon>
    </lineage>
</organism>
<protein>
    <submittedName>
        <fullName evidence="2">Uncharacterized protein</fullName>
    </submittedName>
</protein>
<gene>
    <name evidence="2" type="ORF">PoB_000156600</name>
</gene>
<keyword evidence="1" id="KW-0812">Transmembrane</keyword>
<proteinExistence type="predicted"/>
<evidence type="ECO:0000313" key="3">
    <source>
        <dbReference type="Proteomes" id="UP000735302"/>
    </source>
</evidence>